<name>A0A1I4UVX9_9BACT</name>
<feature type="DNA-binding region" description="H-T-H motif" evidence="4">
    <location>
        <begin position="34"/>
        <end position="53"/>
    </location>
</feature>
<keyword evidence="7" id="KW-1185">Reference proteome</keyword>
<protein>
    <submittedName>
        <fullName evidence="6">Transcriptional regulator, TetR family</fullName>
    </submittedName>
</protein>
<dbReference type="AlphaFoldDB" id="A0A1I4UVX9"/>
<dbReference type="GO" id="GO:0000976">
    <property type="term" value="F:transcription cis-regulatory region binding"/>
    <property type="evidence" value="ECO:0007669"/>
    <property type="project" value="TreeGrafter"/>
</dbReference>
<evidence type="ECO:0000256" key="2">
    <source>
        <dbReference type="ARBA" id="ARBA00023125"/>
    </source>
</evidence>
<evidence type="ECO:0000256" key="1">
    <source>
        <dbReference type="ARBA" id="ARBA00023015"/>
    </source>
</evidence>
<gene>
    <name evidence="6" type="ORF">SAMN05660836_01985</name>
</gene>
<dbReference type="GO" id="GO:0003700">
    <property type="term" value="F:DNA-binding transcription factor activity"/>
    <property type="evidence" value="ECO:0007669"/>
    <property type="project" value="TreeGrafter"/>
</dbReference>
<dbReference type="Pfam" id="PF00440">
    <property type="entry name" value="TetR_N"/>
    <property type="match status" value="1"/>
</dbReference>
<dbReference type="PROSITE" id="PS50977">
    <property type="entry name" value="HTH_TETR_2"/>
    <property type="match status" value="1"/>
</dbReference>
<dbReference type="STRING" id="39841.SAMN05660836_01985"/>
<evidence type="ECO:0000256" key="4">
    <source>
        <dbReference type="PROSITE-ProRule" id="PRU00335"/>
    </source>
</evidence>
<organism evidence="6 7">
    <name type="scientific">Thermodesulforhabdus norvegica</name>
    <dbReference type="NCBI Taxonomy" id="39841"/>
    <lineage>
        <taxon>Bacteria</taxon>
        <taxon>Pseudomonadati</taxon>
        <taxon>Thermodesulfobacteriota</taxon>
        <taxon>Syntrophobacteria</taxon>
        <taxon>Syntrophobacterales</taxon>
        <taxon>Thermodesulforhabdaceae</taxon>
        <taxon>Thermodesulforhabdus</taxon>
    </lineage>
</organism>
<proteinExistence type="predicted"/>
<dbReference type="InterPro" id="IPR036271">
    <property type="entry name" value="Tet_transcr_reg_TetR-rel_C_sf"/>
</dbReference>
<dbReference type="Proteomes" id="UP000199611">
    <property type="component" value="Unassembled WGS sequence"/>
</dbReference>
<dbReference type="InterPro" id="IPR001647">
    <property type="entry name" value="HTH_TetR"/>
</dbReference>
<dbReference type="Gene3D" id="1.10.357.10">
    <property type="entry name" value="Tetracycline Repressor, domain 2"/>
    <property type="match status" value="1"/>
</dbReference>
<dbReference type="InterPro" id="IPR050109">
    <property type="entry name" value="HTH-type_TetR-like_transc_reg"/>
</dbReference>
<dbReference type="OrthoDB" id="9790413at2"/>
<dbReference type="EMBL" id="FOUU01000007">
    <property type="protein sequence ID" value="SFM92903.1"/>
    <property type="molecule type" value="Genomic_DNA"/>
</dbReference>
<evidence type="ECO:0000259" key="5">
    <source>
        <dbReference type="PROSITE" id="PS50977"/>
    </source>
</evidence>
<dbReference type="SUPFAM" id="SSF48498">
    <property type="entry name" value="Tetracyclin repressor-like, C-terminal domain"/>
    <property type="match status" value="1"/>
</dbReference>
<dbReference type="SUPFAM" id="SSF46689">
    <property type="entry name" value="Homeodomain-like"/>
    <property type="match status" value="1"/>
</dbReference>
<accession>A0A1I4UVX9</accession>
<dbReference type="RefSeq" id="WP_093395440.1">
    <property type="nucleotide sequence ID" value="NZ_FOUU01000007.1"/>
</dbReference>
<keyword evidence="1" id="KW-0805">Transcription regulation</keyword>
<dbReference type="PANTHER" id="PTHR30055">
    <property type="entry name" value="HTH-TYPE TRANSCRIPTIONAL REGULATOR RUTR"/>
    <property type="match status" value="1"/>
</dbReference>
<keyword evidence="3" id="KW-0804">Transcription</keyword>
<evidence type="ECO:0000313" key="7">
    <source>
        <dbReference type="Proteomes" id="UP000199611"/>
    </source>
</evidence>
<feature type="domain" description="HTH tetR-type" evidence="5">
    <location>
        <begin position="11"/>
        <end position="71"/>
    </location>
</feature>
<evidence type="ECO:0000256" key="3">
    <source>
        <dbReference type="ARBA" id="ARBA00023163"/>
    </source>
</evidence>
<reference evidence="6 7" key="1">
    <citation type="submission" date="2016-10" db="EMBL/GenBank/DDBJ databases">
        <authorList>
            <person name="de Groot N.N."/>
        </authorList>
    </citation>
    <scope>NUCLEOTIDE SEQUENCE [LARGE SCALE GENOMIC DNA]</scope>
    <source>
        <strain evidence="6 7">DSM 9990</strain>
    </source>
</reference>
<keyword evidence="2 4" id="KW-0238">DNA-binding</keyword>
<sequence length="221" mass="24807">MSRRTKKIPGFERKAQILRAAQELCAKKGFAGTTLDEIARKAGVSRALVIQHFGSKKGLYEALIDDLFLNHPMEEDPELKYHMEEKDDAGVLRAYCTHAYEHLAAAGRDSPLRLVLFAMLEKPELYTRHYERRKSKGITALEEYIRTRIGDGAFKDVNAHHIATAFSAAVTYLILEEITVGRFGSKEAFMEHLGTFTEALLKGIRKNGDESVNLAVEEGLP</sequence>
<dbReference type="PRINTS" id="PR00455">
    <property type="entry name" value="HTHTETR"/>
</dbReference>
<dbReference type="InterPro" id="IPR009057">
    <property type="entry name" value="Homeodomain-like_sf"/>
</dbReference>
<dbReference type="PANTHER" id="PTHR30055:SF234">
    <property type="entry name" value="HTH-TYPE TRANSCRIPTIONAL REGULATOR BETI"/>
    <property type="match status" value="1"/>
</dbReference>
<evidence type="ECO:0000313" key="6">
    <source>
        <dbReference type="EMBL" id="SFM92903.1"/>
    </source>
</evidence>